<dbReference type="AlphaFoldDB" id="A0A8J6PKP8"/>
<dbReference type="GO" id="GO:0033013">
    <property type="term" value="P:tetrapyrrole metabolic process"/>
    <property type="evidence" value="ECO:0007669"/>
    <property type="project" value="UniProtKB-ARBA"/>
</dbReference>
<evidence type="ECO:0000256" key="3">
    <source>
        <dbReference type="ARBA" id="ARBA00022692"/>
    </source>
</evidence>
<proteinExistence type="inferred from homology"/>
<keyword evidence="3 6" id="KW-0812">Transmembrane</keyword>
<keyword evidence="8" id="KW-1185">Reference proteome</keyword>
<evidence type="ECO:0000256" key="1">
    <source>
        <dbReference type="ARBA" id="ARBA00004141"/>
    </source>
</evidence>
<gene>
    <name evidence="7" type="ORF">ICI42_00040</name>
</gene>
<dbReference type="InterPro" id="IPR038330">
    <property type="entry name" value="TspO/MBR-related_sf"/>
</dbReference>
<comment type="subcellular location">
    <subcellularLocation>
        <location evidence="1">Membrane</location>
        <topology evidence="1">Multi-pass membrane protein</topology>
    </subcellularLocation>
</comment>
<feature type="transmembrane region" description="Helical" evidence="6">
    <location>
        <begin position="77"/>
        <end position="93"/>
    </location>
</feature>
<reference evidence="7" key="1">
    <citation type="submission" date="2020-09" db="EMBL/GenBank/DDBJ databases">
        <title>Genome seq and assembly of Tianweitania sp.</title>
        <authorList>
            <person name="Chhetri G."/>
        </authorList>
    </citation>
    <scope>NUCLEOTIDE SEQUENCE</scope>
    <source>
        <strain evidence="7">Rool2</strain>
    </source>
</reference>
<dbReference type="FunFam" id="1.20.1260.100:FF:000001">
    <property type="entry name" value="translocator protein 2"/>
    <property type="match status" value="1"/>
</dbReference>
<comment type="caution">
    <text evidence="7">The sequence shown here is derived from an EMBL/GenBank/DDBJ whole genome shotgun (WGS) entry which is preliminary data.</text>
</comment>
<keyword evidence="4 6" id="KW-1133">Transmembrane helix</keyword>
<comment type="similarity">
    <text evidence="2">Belongs to the TspO/BZRP family.</text>
</comment>
<dbReference type="GO" id="GO:0016020">
    <property type="term" value="C:membrane"/>
    <property type="evidence" value="ECO:0007669"/>
    <property type="project" value="UniProtKB-SubCell"/>
</dbReference>
<dbReference type="PIRSF" id="PIRSF005859">
    <property type="entry name" value="PBR"/>
    <property type="match status" value="1"/>
</dbReference>
<evidence type="ECO:0000313" key="8">
    <source>
        <dbReference type="Proteomes" id="UP000643405"/>
    </source>
</evidence>
<dbReference type="PANTHER" id="PTHR10057">
    <property type="entry name" value="PERIPHERAL-TYPE BENZODIAZEPINE RECEPTOR"/>
    <property type="match status" value="1"/>
</dbReference>
<dbReference type="Pfam" id="PF03073">
    <property type="entry name" value="TspO_MBR"/>
    <property type="match status" value="1"/>
</dbReference>
<evidence type="ECO:0000256" key="4">
    <source>
        <dbReference type="ARBA" id="ARBA00022989"/>
    </source>
</evidence>
<sequence>MQKNYLSLAVFIAVVLGIGLLIGFVTLPGEWYASLQKPAFNPPNWVFGPAWTILYILIGIAGWRIWEIDRYGGAMKLWLLQMALNFCWSPAFFGAQRIGLALVIIFLLLLTILAFIGVAARRDKMAALLFVPYAGWVAFATALNASIWMLN</sequence>
<feature type="transmembrane region" description="Helical" evidence="6">
    <location>
        <begin position="45"/>
        <end position="65"/>
    </location>
</feature>
<evidence type="ECO:0000313" key="7">
    <source>
        <dbReference type="EMBL" id="MBD0413047.1"/>
    </source>
</evidence>
<evidence type="ECO:0000256" key="6">
    <source>
        <dbReference type="SAM" id="Phobius"/>
    </source>
</evidence>
<dbReference type="Gene3D" id="1.20.1260.100">
    <property type="entry name" value="TspO/MBR protein"/>
    <property type="match status" value="1"/>
</dbReference>
<dbReference type="PANTHER" id="PTHR10057:SF0">
    <property type="entry name" value="TRANSLOCATOR PROTEIN"/>
    <property type="match status" value="1"/>
</dbReference>
<dbReference type="CDD" id="cd15904">
    <property type="entry name" value="TSPO_MBR"/>
    <property type="match status" value="1"/>
</dbReference>
<evidence type="ECO:0000256" key="2">
    <source>
        <dbReference type="ARBA" id="ARBA00007524"/>
    </source>
</evidence>
<evidence type="ECO:0000256" key="5">
    <source>
        <dbReference type="ARBA" id="ARBA00023136"/>
    </source>
</evidence>
<keyword evidence="5 6" id="KW-0472">Membrane</keyword>
<feature type="transmembrane region" description="Helical" evidence="6">
    <location>
        <begin position="5"/>
        <end position="25"/>
    </location>
</feature>
<dbReference type="InterPro" id="IPR004307">
    <property type="entry name" value="TspO_MBR"/>
</dbReference>
<dbReference type="Proteomes" id="UP000643405">
    <property type="component" value="Unassembled WGS sequence"/>
</dbReference>
<organism evidence="7 8">
    <name type="scientific">Oryzicola mucosus</name>
    <dbReference type="NCBI Taxonomy" id="2767425"/>
    <lineage>
        <taxon>Bacteria</taxon>
        <taxon>Pseudomonadati</taxon>
        <taxon>Pseudomonadota</taxon>
        <taxon>Alphaproteobacteria</taxon>
        <taxon>Hyphomicrobiales</taxon>
        <taxon>Phyllobacteriaceae</taxon>
        <taxon>Oryzicola</taxon>
    </lineage>
</organism>
<protein>
    <submittedName>
        <fullName evidence="7">Tryptophan-rich sensory protein</fullName>
    </submittedName>
</protein>
<accession>A0A8J6PKP8</accession>
<feature type="transmembrane region" description="Helical" evidence="6">
    <location>
        <begin position="99"/>
        <end position="120"/>
    </location>
</feature>
<dbReference type="RefSeq" id="WP_188162507.1">
    <property type="nucleotide sequence ID" value="NZ_JACVVX010000001.1"/>
</dbReference>
<name>A0A8J6PKP8_9HYPH</name>
<dbReference type="EMBL" id="JACVVX010000001">
    <property type="protein sequence ID" value="MBD0413047.1"/>
    <property type="molecule type" value="Genomic_DNA"/>
</dbReference>
<feature type="transmembrane region" description="Helical" evidence="6">
    <location>
        <begin position="127"/>
        <end position="150"/>
    </location>
</feature>